<protein>
    <recommendedName>
        <fullName evidence="4">DUF2270 domain-containing protein</fullName>
    </recommendedName>
</protein>
<keyword evidence="1" id="KW-1133">Transmembrane helix</keyword>
<organism evidence="2 3">
    <name type="scientific">Legionella clemsonensis</name>
    <dbReference type="NCBI Taxonomy" id="1867846"/>
    <lineage>
        <taxon>Bacteria</taxon>
        <taxon>Pseudomonadati</taxon>
        <taxon>Pseudomonadota</taxon>
        <taxon>Gammaproteobacteria</taxon>
        <taxon>Legionellales</taxon>
        <taxon>Legionellaceae</taxon>
        <taxon>Legionella</taxon>
    </lineage>
</organism>
<dbReference type="KEGG" id="lcd:clem_06890"/>
<feature type="transmembrane region" description="Helical" evidence="1">
    <location>
        <begin position="168"/>
        <end position="185"/>
    </location>
</feature>
<name>A0A222P272_9GAMM</name>
<keyword evidence="1" id="KW-0472">Membrane</keyword>
<dbReference type="EMBL" id="CP016397">
    <property type="protein sequence ID" value="ASQ45933.1"/>
    <property type="molecule type" value="Genomic_DNA"/>
</dbReference>
<dbReference type="InterPro" id="IPR014470">
    <property type="entry name" value="UCP01500"/>
</dbReference>
<proteinExistence type="predicted"/>
<dbReference type="Pfam" id="PF10028">
    <property type="entry name" value="DUF2270"/>
    <property type="match status" value="1"/>
</dbReference>
<feature type="transmembrane region" description="Helical" evidence="1">
    <location>
        <begin position="214"/>
        <end position="235"/>
    </location>
</feature>
<evidence type="ECO:0000313" key="3">
    <source>
        <dbReference type="Proteomes" id="UP000201728"/>
    </source>
</evidence>
<feature type="transmembrane region" description="Helical" evidence="1">
    <location>
        <begin position="87"/>
        <end position="103"/>
    </location>
</feature>
<keyword evidence="1" id="KW-0812">Transmembrane</keyword>
<dbReference type="OrthoDB" id="9815569at2"/>
<reference evidence="2 3" key="1">
    <citation type="submission" date="2016-07" db="EMBL/GenBank/DDBJ databases">
        <authorList>
            <person name="Hassler H."/>
        </authorList>
    </citation>
    <scope>NUCLEOTIDE SEQUENCE [LARGE SCALE GENOMIC DNA]</scope>
    <source>
        <strain evidence="2 3">CDC-D5610</strain>
    </source>
</reference>
<evidence type="ECO:0008006" key="4">
    <source>
        <dbReference type="Google" id="ProtNLM"/>
    </source>
</evidence>
<gene>
    <name evidence="2" type="ORF">clem_06890</name>
</gene>
<dbReference type="AlphaFoldDB" id="A0A222P272"/>
<keyword evidence="3" id="KW-1185">Reference proteome</keyword>
<evidence type="ECO:0000256" key="1">
    <source>
        <dbReference type="SAM" id="Phobius"/>
    </source>
</evidence>
<dbReference type="PIRSF" id="PIRSF015000">
    <property type="entry name" value="UCP01500"/>
    <property type="match status" value="1"/>
</dbReference>
<accession>A0A222P272</accession>
<dbReference type="RefSeq" id="WP_094090938.1">
    <property type="nucleotide sequence ID" value="NZ_CP016397.1"/>
</dbReference>
<sequence>MLQSLLLVLEITIEHDNQQLGERFTGLKNPPLPTTSSEFITLLAHYHRAEIARMAGWRDRIDRTSNWAITAVAAMLSLSLATASAHHGVLLFAMLLVLLLLLIESRRYRFFDVYRGRVRLIERHYFAPMFTAARSIAEHWTDILGQDLREPRFHISLRMAISRRLRRNYVWMFLILLMAWILKISSPKLQVIGVRQEMTMSFGEIVKNAALGPIPGWAVLACVAMFFGWLTYACLLTPKSTGELAHGDVHV</sequence>
<dbReference type="Proteomes" id="UP000201728">
    <property type="component" value="Chromosome"/>
</dbReference>
<evidence type="ECO:0000313" key="2">
    <source>
        <dbReference type="EMBL" id="ASQ45933.1"/>
    </source>
</evidence>